<dbReference type="NCBIfam" id="NF047436">
    <property type="entry name" value="LA_2272_repeat"/>
    <property type="match status" value="1"/>
</dbReference>
<reference evidence="1 2" key="1">
    <citation type="submission" date="2013-02" db="EMBL/GenBank/DDBJ databases">
        <authorList>
            <person name="Harkins D.M."/>
            <person name="Durkin A.S."/>
            <person name="Brinkac L.M."/>
            <person name="Haft D.H."/>
            <person name="Selengut J.D."/>
            <person name="Sanka R."/>
            <person name="DePew J."/>
            <person name="Purushe J."/>
            <person name="Haake D.A."/>
            <person name="Matsunaga J."/>
            <person name="Vinetz J.M."/>
            <person name="Sutton G.G."/>
            <person name="Nierman W.C."/>
            <person name="Fouts D.E."/>
        </authorList>
    </citation>
    <scope>NUCLEOTIDE SEQUENCE [LARGE SCALE GENOMIC DNA]</scope>
    <source>
        <strain evidence="1 2">Ecochallenge</strain>
    </source>
</reference>
<dbReference type="EMBL" id="AHMI02000316">
    <property type="protein sequence ID" value="EMY12146.1"/>
    <property type="molecule type" value="Genomic_DNA"/>
</dbReference>
<evidence type="ECO:0000313" key="2">
    <source>
        <dbReference type="Proteomes" id="UP000012249"/>
    </source>
</evidence>
<dbReference type="InterPro" id="IPR058093">
    <property type="entry name" value="LA_2272-like"/>
</dbReference>
<evidence type="ECO:0008006" key="3">
    <source>
        <dbReference type="Google" id="ProtNLM"/>
    </source>
</evidence>
<organism evidence="1 2">
    <name type="scientific">Leptospira weilii str. Ecochallenge</name>
    <dbReference type="NCBI Taxonomy" id="1049986"/>
    <lineage>
        <taxon>Bacteria</taxon>
        <taxon>Pseudomonadati</taxon>
        <taxon>Spirochaetota</taxon>
        <taxon>Spirochaetia</taxon>
        <taxon>Leptospirales</taxon>
        <taxon>Leptospiraceae</taxon>
        <taxon>Leptospira</taxon>
    </lineage>
</organism>
<dbReference type="Proteomes" id="UP000012249">
    <property type="component" value="Unassembled WGS sequence"/>
</dbReference>
<dbReference type="NCBIfam" id="NF047435">
    <property type="entry name" value="LA_2272_fam_lipo"/>
    <property type="match status" value="1"/>
</dbReference>
<comment type="caution">
    <text evidence="1">The sequence shown here is derived from an EMBL/GenBank/DDBJ whole genome shotgun (WGS) entry which is preliminary data.</text>
</comment>
<proteinExistence type="predicted"/>
<dbReference type="AlphaFoldDB" id="N1U1X5"/>
<accession>N1U1X5</accession>
<gene>
    <name evidence="1" type="ORF">LEP1GSC043_3134</name>
</gene>
<protein>
    <recommendedName>
        <fullName evidence="3">Lipoprotein</fullName>
    </recommendedName>
</protein>
<sequence length="123" mass="13968">MKQTFKPSFLLLSFCWIFHGCGVALTPKLTAKLPPETETEVFRLDIFHGEVKNLYGLNIGIKNYTNRLIGAQIGIVNVAKNSIGVQVGIVNLSNKKHMDGSSRLLIRPKKMDYSRFRQELQIY</sequence>
<name>N1U1X5_9LEPT</name>
<evidence type="ECO:0000313" key="1">
    <source>
        <dbReference type="EMBL" id="EMY12146.1"/>
    </source>
</evidence>